<evidence type="ECO:0000259" key="1">
    <source>
        <dbReference type="SMART" id="SM00460"/>
    </source>
</evidence>
<dbReference type="EMBL" id="JAGIZB010000013">
    <property type="protein sequence ID" value="MBP0446037.1"/>
    <property type="molecule type" value="Genomic_DNA"/>
</dbReference>
<dbReference type="Pfam" id="PF01841">
    <property type="entry name" value="Transglut_core"/>
    <property type="match status" value="1"/>
</dbReference>
<gene>
    <name evidence="2" type="ORF">J8J14_14765</name>
</gene>
<dbReference type="RefSeq" id="WP_209380302.1">
    <property type="nucleotide sequence ID" value="NZ_JAGIZB010000013.1"/>
</dbReference>
<keyword evidence="3" id="KW-1185">Reference proteome</keyword>
<name>A0ABS4AG87_9PROT</name>
<evidence type="ECO:0000313" key="3">
    <source>
        <dbReference type="Proteomes" id="UP000681594"/>
    </source>
</evidence>
<dbReference type="SUPFAM" id="SSF54001">
    <property type="entry name" value="Cysteine proteinases"/>
    <property type="match status" value="1"/>
</dbReference>
<feature type="domain" description="Transglutaminase-like" evidence="1">
    <location>
        <begin position="170"/>
        <end position="241"/>
    </location>
</feature>
<proteinExistence type="predicted"/>
<dbReference type="Pfam" id="PF08379">
    <property type="entry name" value="Bact_transglu_N"/>
    <property type="match status" value="1"/>
</dbReference>
<dbReference type="InterPro" id="IPR038765">
    <property type="entry name" value="Papain-like_cys_pep_sf"/>
</dbReference>
<dbReference type="Proteomes" id="UP000681594">
    <property type="component" value="Unassembled WGS sequence"/>
</dbReference>
<dbReference type="InterPro" id="IPR002931">
    <property type="entry name" value="Transglutaminase-like"/>
</dbReference>
<dbReference type="SMART" id="SM00460">
    <property type="entry name" value="TGc"/>
    <property type="match status" value="1"/>
</dbReference>
<dbReference type="InterPro" id="IPR013589">
    <property type="entry name" value="Bac_transglu_N"/>
</dbReference>
<evidence type="ECO:0000313" key="2">
    <source>
        <dbReference type="EMBL" id="MBP0446037.1"/>
    </source>
</evidence>
<comment type="caution">
    <text evidence="2">The sequence shown here is derived from an EMBL/GenBank/DDBJ whole genome shotgun (WGS) entry which is preliminary data.</text>
</comment>
<accession>A0ABS4AG87</accession>
<dbReference type="PANTHER" id="PTHR33490:SF7">
    <property type="entry name" value="BLR2979 PROTEIN"/>
    <property type="match status" value="1"/>
</dbReference>
<organism evidence="2 3">
    <name type="scientific">Pararoseomonas baculiformis</name>
    <dbReference type="NCBI Taxonomy" id="2820812"/>
    <lineage>
        <taxon>Bacteria</taxon>
        <taxon>Pseudomonadati</taxon>
        <taxon>Pseudomonadota</taxon>
        <taxon>Alphaproteobacteria</taxon>
        <taxon>Acetobacterales</taxon>
        <taxon>Acetobacteraceae</taxon>
        <taxon>Pararoseomonas</taxon>
    </lineage>
</organism>
<dbReference type="Gene3D" id="3.10.620.30">
    <property type="match status" value="1"/>
</dbReference>
<dbReference type="PANTHER" id="PTHR33490">
    <property type="entry name" value="BLR5614 PROTEIN-RELATED"/>
    <property type="match status" value="1"/>
</dbReference>
<sequence length="290" mass="32050">MIYRVRHVTSYAYEAPVEMATHLLHLLPRPLERQRVLKARLTSDPVPTRREESTDHFGNHTAWLYLDRPHTRFSVTAESVVDVTSPPRMPEVTPPWASIREAALGHPEVAEFLFPSPSLPPVEAARDYFAPYFAPGRPAGQAALEMIARFRDGMAFRAGVTTVSTPVEEVLRRRAGVCQDFAHLMITGLRMLGIPARYVSGYVRTHPPPGGVRRVGADQSHAWVAAWLGEEAGWVEMDPTNSLFVEEEHVVLGWGRDFGDVSPLLGVILGGGHHSVSVGVDMDEPEVLPG</sequence>
<reference evidence="2 3" key="1">
    <citation type="submission" date="2021-03" db="EMBL/GenBank/DDBJ databases">
        <authorList>
            <person name="So Y."/>
        </authorList>
    </citation>
    <scope>NUCLEOTIDE SEQUENCE [LARGE SCALE GENOMIC DNA]</scope>
    <source>
        <strain evidence="2 3">SSH11</strain>
    </source>
</reference>
<protein>
    <submittedName>
        <fullName evidence="2">Transglutaminase family protein</fullName>
    </submittedName>
</protein>